<evidence type="ECO:0000259" key="9">
    <source>
        <dbReference type="PROSITE" id="PS51176"/>
    </source>
</evidence>
<evidence type="ECO:0000313" key="10">
    <source>
        <dbReference type="EMBL" id="MFH6567262.1"/>
    </source>
</evidence>
<dbReference type="InterPro" id="IPR008927">
    <property type="entry name" value="6-PGluconate_DH-like_C_sf"/>
</dbReference>
<keyword evidence="4 8" id="KW-0808">Transferase</keyword>
<dbReference type="NCBIfam" id="TIGR01356">
    <property type="entry name" value="aroA"/>
    <property type="match status" value="1"/>
</dbReference>
<keyword evidence="3 8" id="KW-0028">Amino-acid biosynthesis</keyword>
<keyword evidence="6 8" id="KW-0057">Aromatic amino acid biosynthesis</keyword>
<dbReference type="PROSITE" id="PS00104">
    <property type="entry name" value="EPSP_SYNTHASE_1"/>
    <property type="match status" value="1"/>
</dbReference>
<evidence type="ECO:0000256" key="1">
    <source>
        <dbReference type="ARBA" id="ARBA00004811"/>
    </source>
</evidence>
<dbReference type="Gene3D" id="3.40.50.720">
    <property type="entry name" value="NAD(P)-binding Rossmann-like Domain"/>
    <property type="match status" value="1"/>
</dbReference>
<dbReference type="InterPro" id="IPR003099">
    <property type="entry name" value="Prephen_DH"/>
</dbReference>
<comment type="similarity">
    <text evidence="2 8">Belongs to the EPSP synthase family.</text>
</comment>
<evidence type="ECO:0000256" key="7">
    <source>
        <dbReference type="ARBA" id="ARBA00044633"/>
    </source>
</evidence>
<dbReference type="GO" id="GO:0008977">
    <property type="term" value="F:prephenate dehydrogenase (NAD+) activity"/>
    <property type="evidence" value="ECO:0007669"/>
    <property type="project" value="UniProtKB-EC"/>
</dbReference>
<organism evidence="10 11">
    <name type="scientific">Pseudomonas kulmbachensis</name>
    <dbReference type="NCBI Taxonomy" id="3043408"/>
    <lineage>
        <taxon>Bacteria</taxon>
        <taxon>Pseudomonadati</taxon>
        <taxon>Pseudomonadota</taxon>
        <taxon>Gammaproteobacteria</taxon>
        <taxon>Pseudomonadales</taxon>
        <taxon>Pseudomonadaceae</taxon>
        <taxon>Pseudomonas</taxon>
    </lineage>
</organism>
<dbReference type="InterPro" id="IPR036291">
    <property type="entry name" value="NAD(P)-bd_dom_sf"/>
</dbReference>
<keyword evidence="8" id="KW-0963">Cytoplasm</keyword>
<comment type="caution">
    <text evidence="8">Lacks conserved residue(s) required for the propagation of feature annotation.</text>
</comment>
<feature type="binding site" evidence="8">
    <location>
        <position position="334"/>
    </location>
    <ligand>
        <name>3-phosphoshikimate</name>
        <dbReference type="ChEBI" id="CHEBI:145989"/>
    </ligand>
</feature>
<feature type="binding site" evidence="8">
    <location>
        <position position="329"/>
    </location>
    <ligand>
        <name>3-phosphoshikimate</name>
        <dbReference type="ChEBI" id="CHEBI:145989"/>
    </ligand>
</feature>
<evidence type="ECO:0000256" key="6">
    <source>
        <dbReference type="ARBA" id="ARBA00023141"/>
    </source>
</evidence>
<feature type="binding site" evidence="8">
    <location>
        <position position="430"/>
    </location>
    <ligand>
        <name>phosphoenolpyruvate</name>
        <dbReference type="ChEBI" id="CHEBI:58702"/>
    </ligand>
</feature>
<feature type="binding site" evidence="8">
    <location>
        <position position="477"/>
    </location>
    <ligand>
        <name>3-phosphoshikimate</name>
        <dbReference type="ChEBI" id="CHEBI:145989"/>
    </ligand>
</feature>
<dbReference type="Gene3D" id="3.65.10.10">
    <property type="entry name" value="Enolpyruvate transferase domain"/>
    <property type="match status" value="2"/>
</dbReference>
<reference evidence="10 11" key="1">
    <citation type="submission" date="2024-10" db="EMBL/GenBank/DDBJ databases">
        <title>Aeromonas and Pseudomonas from the Cagarras Archipelago, Rio de Janeiro, Brazil.</title>
        <authorList>
            <person name="Canellas A.L.B."/>
            <person name="Laport M.S."/>
        </authorList>
    </citation>
    <scope>NUCLEOTIDE SEQUENCE [LARGE SCALE GENOMIC DNA]</scope>
    <source>
        <strain evidence="10 11">CPF-4</strain>
    </source>
</reference>
<protein>
    <recommendedName>
        <fullName evidence="8">3-phosphoshikimate 1-carboxyvinyltransferase</fullName>
        <ecNumber evidence="8">2.5.1.19</ecNumber>
    </recommendedName>
    <alternativeName>
        <fullName evidence="8">5-enolpyruvylshikimate-3-phosphate synthase</fullName>
        <shortName evidence="8">EPSP synthase</shortName>
        <shortName evidence="8">EPSPS</shortName>
    </alternativeName>
</protein>
<dbReference type="PANTHER" id="PTHR21090:SF5">
    <property type="entry name" value="PENTAFUNCTIONAL AROM POLYPEPTIDE"/>
    <property type="match status" value="1"/>
</dbReference>
<dbReference type="SUPFAM" id="SSF55205">
    <property type="entry name" value="EPT/RTPC-like"/>
    <property type="match status" value="1"/>
</dbReference>
<dbReference type="NCBIfam" id="NF011381">
    <property type="entry name" value="PRK14806.1"/>
    <property type="match status" value="1"/>
</dbReference>
<dbReference type="HAMAP" id="MF_00210">
    <property type="entry name" value="EPSP_synth"/>
    <property type="match status" value="1"/>
</dbReference>
<evidence type="ECO:0000256" key="4">
    <source>
        <dbReference type="ARBA" id="ARBA00022679"/>
    </source>
</evidence>
<feature type="binding site" evidence="8">
    <location>
        <position position="329"/>
    </location>
    <ligand>
        <name>phosphoenolpyruvate</name>
        <dbReference type="ChEBI" id="CHEBI:58702"/>
    </ligand>
</feature>
<comment type="subcellular location">
    <subcellularLocation>
        <location evidence="8">Cytoplasm</location>
    </subcellularLocation>
</comment>
<comment type="pathway">
    <text evidence="1 8">Metabolic intermediate biosynthesis; chorismate biosynthesis; chorismate from D-erythrose 4-phosphate and phosphoenolpyruvate: step 6/7.</text>
</comment>
<evidence type="ECO:0000256" key="5">
    <source>
        <dbReference type="ARBA" id="ARBA00023002"/>
    </source>
</evidence>
<dbReference type="SUPFAM" id="SSF51735">
    <property type="entry name" value="NAD(P)-binding Rossmann-fold domains"/>
    <property type="match status" value="1"/>
</dbReference>
<dbReference type="SUPFAM" id="SSF48179">
    <property type="entry name" value="6-phosphogluconate dehydrogenase C-terminal domain-like"/>
    <property type="match status" value="1"/>
</dbReference>
<dbReference type="PANTHER" id="PTHR21090">
    <property type="entry name" value="AROM/DEHYDROQUINATE SYNTHASE"/>
    <property type="match status" value="1"/>
</dbReference>
<dbReference type="Gene3D" id="1.10.3660.10">
    <property type="entry name" value="6-phosphogluconate dehydrogenase C-terminal like domain"/>
    <property type="match status" value="1"/>
</dbReference>
<proteinExistence type="inferred from homology"/>
<keyword evidence="11" id="KW-1185">Reference proteome</keyword>
<feature type="binding site" evidence="8">
    <location>
        <position position="650"/>
    </location>
    <ligand>
        <name>3-phosphoshikimate</name>
        <dbReference type="ChEBI" id="CHEBI:145989"/>
    </ligand>
</feature>
<evidence type="ECO:0000256" key="3">
    <source>
        <dbReference type="ARBA" id="ARBA00022605"/>
    </source>
</evidence>
<keyword evidence="5 10" id="KW-0560">Oxidoreductase</keyword>
<dbReference type="RefSeq" id="WP_395247210.1">
    <property type="nucleotide sequence ID" value="NZ_JBINXA010000041.1"/>
</dbReference>
<dbReference type="InterPro" id="IPR001986">
    <property type="entry name" value="Enolpyruvate_Tfrase_dom"/>
</dbReference>
<dbReference type="InterPro" id="IPR023193">
    <property type="entry name" value="EPSP_synthase_CS"/>
</dbReference>
<dbReference type="Proteomes" id="UP001609821">
    <property type="component" value="Unassembled WGS sequence"/>
</dbReference>
<name>A0ABW7M030_9PSED</name>
<feature type="binding site" evidence="8">
    <location>
        <position position="477"/>
    </location>
    <ligand>
        <name>phosphoenolpyruvate</name>
        <dbReference type="ChEBI" id="CHEBI:58702"/>
    </ligand>
</feature>
<evidence type="ECO:0000313" key="11">
    <source>
        <dbReference type="Proteomes" id="UP001609821"/>
    </source>
</evidence>
<feature type="binding site" evidence="8">
    <location>
        <position position="402"/>
    </location>
    <ligand>
        <name>phosphoenolpyruvate</name>
        <dbReference type="ChEBI" id="CHEBI:58702"/>
    </ligand>
</feature>
<feature type="domain" description="Prephenate/arogenate dehydrogenase" evidence="9">
    <location>
        <begin position="11"/>
        <end position="299"/>
    </location>
</feature>
<comment type="function">
    <text evidence="8">Catalyzes the transfer of the enolpyruvyl moiety of phosphoenolpyruvate (PEP) to the 5-hydroxyl of shikimate-3-phosphate (S3P) to produce enolpyruvyl shikimate-3-phosphate and inorganic phosphate.</text>
</comment>
<evidence type="ECO:0000256" key="2">
    <source>
        <dbReference type="ARBA" id="ARBA00009948"/>
    </source>
</evidence>
<dbReference type="Pfam" id="PF00275">
    <property type="entry name" value="EPSP_synthase"/>
    <property type="match status" value="1"/>
</dbReference>
<comment type="catalytic activity">
    <reaction evidence="7">
        <text>3-phosphoshikimate + phosphoenolpyruvate = 5-O-(1-carboxyvinyl)-3-phosphoshikimate + phosphate</text>
        <dbReference type="Rhea" id="RHEA:21256"/>
        <dbReference type="ChEBI" id="CHEBI:43474"/>
        <dbReference type="ChEBI" id="CHEBI:57701"/>
        <dbReference type="ChEBI" id="CHEBI:58702"/>
        <dbReference type="ChEBI" id="CHEBI:145989"/>
        <dbReference type="EC" id="2.5.1.19"/>
    </reaction>
    <physiologicalReaction direction="left-to-right" evidence="7">
        <dbReference type="Rhea" id="RHEA:21257"/>
    </physiologicalReaction>
</comment>
<feature type="binding site" evidence="8">
    <location>
        <position position="330"/>
    </location>
    <ligand>
        <name>3-phosphoshikimate</name>
        <dbReference type="ChEBI" id="CHEBI:145989"/>
    </ligand>
</feature>
<comment type="subunit">
    <text evidence="8">Monomer.</text>
</comment>
<dbReference type="EMBL" id="JBINXB010000021">
    <property type="protein sequence ID" value="MFH6567262.1"/>
    <property type="molecule type" value="Genomic_DNA"/>
</dbReference>
<accession>A0ABW7M030</accession>
<feature type="binding site" evidence="8">
    <location>
        <position position="695"/>
    </location>
    <ligand>
        <name>phosphoenolpyruvate</name>
        <dbReference type="ChEBI" id="CHEBI:58702"/>
    </ligand>
</feature>
<dbReference type="CDD" id="cd01556">
    <property type="entry name" value="EPSP_synthase"/>
    <property type="match status" value="1"/>
</dbReference>
<dbReference type="InterPro" id="IPR046826">
    <property type="entry name" value="PDH_N"/>
</dbReference>
<dbReference type="Pfam" id="PF02153">
    <property type="entry name" value="PDH_N"/>
    <property type="match status" value="1"/>
</dbReference>
<sequence length="743" mass="78301">MSVHSVKPVIGRLVVVGLGLIGGSFAKGMRQSGLCAEVVGVDLDPDSCALAVELGVVDRCEADLAVACEGADLIQLAVPILAMEKMLGLLAGMALGSAVLTDVGSAKGNVVRAAAQAFGGMPARFVPGHPIAGSEQSGVEASNAGLFERHKVILTPVAETDADALALVDAMWRALGADVEHMQVERHDEVLAATSHLPHLLAFGLVDSLAKRNENLDIFRYAAGGFRDFTRIAGSDPVMWHDIFLANREAVLRTLDTFRSDLDALRDAVDAGDGHQLLGVFTRARVAREHFSKILARRAYVDTMNSNDLIFLANPGGQVTGRIRVPGDKSISHRSIMLGSLAEGTTEVEGFLEGEDALATLQAFRDMGVVIEGPHHGRVTIHGVGLHGLKAPPGPIYLGNSGTSMRLLSGLLAAQSFDTTLTGDASLTKRPMNRVANPLREMGAVIETAAEGRPPMTIRGGHTLKGMSYTLPMASAQVKSCLLLAGLYAQGKTSVTEPAPTRDHTERMLQGFGYPVTVEGPTASVESGHKLAATHIEVPGDISSSAFFLVAASIAEGSDLLLEHVGINPTRTGVIDILRLMGADITLENQREVGGEPVADLRVRAAKLKGIEIPEELVPLAIDEFPVLFVAAAVAEGRTILRGAEELRVKESDRIQVMADGLLALGVKCEPTPDGIIIDGGTIGGGEVHGHGDHRIAMAFSVASLRATAPIRIHDCANVATSFPNFLALCKQVGMRVAQEVNS</sequence>
<feature type="binding site" evidence="8">
    <location>
        <position position="654"/>
    </location>
    <ligand>
        <name>phosphoenolpyruvate</name>
        <dbReference type="ChEBI" id="CHEBI:58702"/>
    </ligand>
</feature>
<dbReference type="Pfam" id="PF20463">
    <property type="entry name" value="PDH_C"/>
    <property type="match status" value="1"/>
</dbReference>
<dbReference type="PROSITE" id="PS00885">
    <property type="entry name" value="EPSP_SYNTHASE_2"/>
    <property type="match status" value="1"/>
</dbReference>
<comment type="caution">
    <text evidence="10">The sequence shown here is derived from an EMBL/GenBank/DDBJ whole genome shotgun (WGS) entry which is preliminary data.</text>
</comment>
<dbReference type="InterPro" id="IPR013792">
    <property type="entry name" value="RNA3'P_cycl/enolpyr_Trfase_a/b"/>
</dbReference>
<dbReference type="EC" id="2.5.1.19" evidence="8"/>
<feature type="binding site" evidence="8">
    <location>
        <position position="623"/>
    </location>
    <ligand>
        <name>3-phosphoshikimate</name>
        <dbReference type="ChEBI" id="CHEBI:145989"/>
    </ligand>
</feature>
<dbReference type="GO" id="GO:0003866">
    <property type="term" value="F:3-phosphoshikimate 1-carboxyvinyltransferase activity"/>
    <property type="evidence" value="ECO:0007669"/>
    <property type="project" value="UniProtKB-EC"/>
</dbReference>
<evidence type="ECO:0000256" key="8">
    <source>
        <dbReference type="HAMAP-Rule" id="MF_00210"/>
    </source>
</evidence>
<dbReference type="InterPro" id="IPR046825">
    <property type="entry name" value="PDH_C"/>
</dbReference>
<dbReference type="PROSITE" id="PS51176">
    <property type="entry name" value="PDH_ADH"/>
    <property type="match status" value="1"/>
</dbReference>
<gene>
    <name evidence="8" type="primary">aroA</name>
    <name evidence="10" type="ORF">ACHMWK_14970</name>
</gene>
<dbReference type="InterPro" id="IPR036968">
    <property type="entry name" value="Enolpyruvate_Tfrase_sf"/>
</dbReference>
<dbReference type="InterPro" id="IPR006264">
    <property type="entry name" value="EPSP_synthase"/>
</dbReference>
<feature type="active site" description="Proton acceptor" evidence="8">
    <location>
        <position position="623"/>
    </location>
</feature>
<feature type="binding site" evidence="8">
    <location>
        <position position="475"/>
    </location>
    <ligand>
        <name>3-phosphoshikimate</name>
        <dbReference type="ChEBI" id="CHEBI:145989"/>
    </ligand>
</feature>